<proteinExistence type="predicted"/>
<comment type="caution">
    <text evidence="3">The sequence shown here is derived from an EMBL/GenBank/DDBJ whole genome shotgun (WGS) entry which is preliminary data.</text>
</comment>
<evidence type="ECO:0000313" key="3">
    <source>
        <dbReference type="EMBL" id="MED6223272.1"/>
    </source>
</evidence>
<accession>A0ABU6ZMU5</accession>
<feature type="transmembrane region" description="Helical" evidence="2">
    <location>
        <begin position="88"/>
        <end position="109"/>
    </location>
</feature>
<gene>
    <name evidence="3" type="ORF">PIB30_072401</name>
</gene>
<keyword evidence="2" id="KW-1133">Transmembrane helix</keyword>
<dbReference type="Pfam" id="PF16594">
    <property type="entry name" value="ATP-synt_Z"/>
    <property type="match status" value="1"/>
</dbReference>
<feature type="transmembrane region" description="Helical" evidence="2">
    <location>
        <begin position="53"/>
        <end position="76"/>
    </location>
</feature>
<evidence type="ECO:0000256" key="2">
    <source>
        <dbReference type="SAM" id="Phobius"/>
    </source>
</evidence>
<sequence>MFYIHHFLQMMGAVTSTKVVFRDDIQSESKEMENNNGDYHYKERQQRMVITKAYMVILLLLSLLISIFGGTMLGWWLHKYHPSNKHLWMVPFSLILFLTPAFVWFSIFISDFCISKNSDEQKEEEGMSNHPLDQSSLCEPIR</sequence>
<evidence type="ECO:0008006" key="5">
    <source>
        <dbReference type="Google" id="ProtNLM"/>
    </source>
</evidence>
<dbReference type="PANTHER" id="PTHR35165">
    <property type="entry name" value="OS08G0113900 PROTEIN"/>
    <property type="match status" value="1"/>
</dbReference>
<keyword evidence="2" id="KW-0472">Membrane</keyword>
<organism evidence="3 4">
    <name type="scientific">Stylosanthes scabra</name>
    <dbReference type="NCBI Taxonomy" id="79078"/>
    <lineage>
        <taxon>Eukaryota</taxon>
        <taxon>Viridiplantae</taxon>
        <taxon>Streptophyta</taxon>
        <taxon>Embryophyta</taxon>
        <taxon>Tracheophyta</taxon>
        <taxon>Spermatophyta</taxon>
        <taxon>Magnoliopsida</taxon>
        <taxon>eudicotyledons</taxon>
        <taxon>Gunneridae</taxon>
        <taxon>Pentapetalae</taxon>
        <taxon>rosids</taxon>
        <taxon>fabids</taxon>
        <taxon>Fabales</taxon>
        <taxon>Fabaceae</taxon>
        <taxon>Papilionoideae</taxon>
        <taxon>50 kb inversion clade</taxon>
        <taxon>dalbergioids sensu lato</taxon>
        <taxon>Dalbergieae</taxon>
        <taxon>Pterocarpus clade</taxon>
        <taxon>Stylosanthes</taxon>
    </lineage>
</organism>
<feature type="region of interest" description="Disordered" evidence="1">
    <location>
        <begin position="123"/>
        <end position="142"/>
    </location>
</feature>
<dbReference type="InterPro" id="IPR032238">
    <property type="entry name" value="ATP-synth_Z"/>
</dbReference>
<keyword evidence="4" id="KW-1185">Reference proteome</keyword>
<evidence type="ECO:0000313" key="4">
    <source>
        <dbReference type="Proteomes" id="UP001341840"/>
    </source>
</evidence>
<name>A0ABU6ZMU5_9FABA</name>
<feature type="compositionally biased region" description="Polar residues" evidence="1">
    <location>
        <begin position="131"/>
        <end position="142"/>
    </location>
</feature>
<reference evidence="3 4" key="1">
    <citation type="journal article" date="2023" name="Plants (Basel)">
        <title>Bridging the Gap: Combining Genomics and Transcriptomics Approaches to Understand Stylosanthes scabra, an Orphan Legume from the Brazilian Caatinga.</title>
        <authorList>
            <person name="Ferreira-Neto J.R.C."/>
            <person name="da Silva M.D."/>
            <person name="Binneck E."/>
            <person name="de Melo N.F."/>
            <person name="da Silva R.H."/>
            <person name="de Melo A.L.T.M."/>
            <person name="Pandolfi V."/>
            <person name="Bustamante F.O."/>
            <person name="Brasileiro-Vidal A.C."/>
            <person name="Benko-Iseppon A.M."/>
        </authorList>
    </citation>
    <scope>NUCLEOTIDE SEQUENCE [LARGE SCALE GENOMIC DNA]</scope>
    <source>
        <tissue evidence="3">Leaves</tissue>
    </source>
</reference>
<dbReference type="EMBL" id="JASCZI010272717">
    <property type="protein sequence ID" value="MED6223272.1"/>
    <property type="molecule type" value="Genomic_DNA"/>
</dbReference>
<dbReference type="Proteomes" id="UP001341840">
    <property type="component" value="Unassembled WGS sequence"/>
</dbReference>
<evidence type="ECO:0000256" key="1">
    <source>
        <dbReference type="SAM" id="MobiDB-lite"/>
    </source>
</evidence>
<protein>
    <recommendedName>
        <fullName evidence="5">Transmembrane protein</fullName>
    </recommendedName>
</protein>
<keyword evidence="2" id="KW-0812">Transmembrane</keyword>
<dbReference type="PANTHER" id="PTHR35165:SF1">
    <property type="entry name" value="OS04G0577375 PROTEIN"/>
    <property type="match status" value="1"/>
</dbReference>